<feature type="domain" description="SLH" evidence="6">
    <location>
        <begin position="1533"/>
        <end position="1596"/>
    </location>
</feature>
<dbReference type="GO" id="GO:0030245">
    <property type="term" value="P:cellulose catabolic process"/>
    <property type="evidence" value="ECO:0007669"/>
    <property type="project" value="InterPro"/>
</dbReference>
<dbReference type="GO" id="GO:0042597">
    <property type="term" value="C:periplasmic space"/>
    <property type="evidence" value="ECO:0007669"/>
    <property type="project" value="UniProtKB-SubCell"/>
</dbReference>
<dbReference type="Pfam" id="PF13290">
    <property type="entry name" value="CHB_HEX_C_1"/>
    <property type="match status" value="1"/>
</dbReference>
<keyword evidence="4" id="KW-0456">Lyase</keyword>
<dbReference type="PANTHER" id="PTHR39210:SF1">
    <property type="entry name" value="HEPARIN-SULFATE LYASE"/>
    <property type="match status" value="1"/>
</dbReference>
<evidence type="ECO:0000256" key="3">
    <source>
        <dbReference type="ARBA" id="ARBA00022764"/>
    </source>
</evidence>
<dbReference type="InterPro" id="IPR001119">
    <property type="entry name" value="SLH_dom"/>
</dbReference>
<dbReference type="InterPro" id="IPR008929">
    <property type="entry name" value="Chondroitin_lyas"/>
</dbReference>
<accession>A0A2R5EW07</accession>
<dbReference type="InterPro" id="IPR008979">
    <property type="entry name" value="Galactose-bd-like_sf"/>
</dbReference>
<dbReference type="PANTHER" id="PTHR39210">
    <property type="entry name" value="HEPARIN-SULFATE LYASE"/>
    <property type="match status" value="1"/>
</dbReference>
<evidence type="ECO:0000256" key="2">
    <source>
        <dbReference type="ARBA" id="ARBA00022729"/>
    </source>
</evidence>
<organism evidence="7 8">
    <name type="scientific">Paenibacillus agaridevorans</name>
    <dbReference type="NCBI Taxonomy" id="171404"/>
    <lineage>
        <taxon>Bacteria</taxon>
        <taxon>Bacillati</taxon>
        <taxon>Bacillota</taxon>
        <taxon>Bacilli</taxon>
        <taxon>Bacillales</taxon>
        <taxon>Paenibacillaceae</taxon>
        <taxon>Paenibacillus</taxon>
    </lineage>
</organism>
<dbReference type="Proteomes" id="UP000245202">
    <property type="component" value="Unassembled WGS sequence"/>
</dbReference>
<dbReference type="Gene3D" id="1.50.10.100">
    <property type="entry name" value="Chondroitin AC/alginate lyase"/>
    <property type="match status" value="1"/>
</dbReference>
<dbReference type="PROSITE" id="PS51272">
    <property type="entry name" value="SLH"/>
    <property type="match status" value="3"/>
</dbReference>
<dbReference type="SUPFAM" id="SSF48230">
    <property type="entry name" value="Chondroitin AC/alginate lyase"/>
    <property type="match status" value="1"/>
</dbReference>
<dbReference type="SUPFAM" id="SSF49785">
    <property type="entry name" value="Galactose-binding domain-like"/>
    <property type="match status" value="1"/>
</dbReference>
<dbReference type="EMBL" id="BDQX01000098">
    <property type="protein sequence ID" value="GBG07564.1"/>
    <property type="molecule type" value="Genomic_DNA"/>
</dbReference>
<dbReference type="GO" id="GO:0016829">
    <property type="term" value="F:lyase activity"/>
    <property type="evidence" value="ECO:0007669"/>
    <property type="project" value="UniProtKB-KW"/>
</dbReference>
<dbReference type="InterPro" id="IPR005087">
    <property type="entry name" value="CBM11"/>
</dbReference>
<evidence type="ECO:0000313" key="8">
    <source>
        <dbReference type="Proteomes" id="UP000245202"/>
    </source>
</evidence>
<feature type="domain" description="SLH" evidence="6">
    <location>
        <begin position="1471"/>
        <end position="1532"/>
    </location>
</feature>
<dbReference type="Gene3D" id="2.60.120.430">
    <property type="entry name" value="Galactose-binding lectin"/>
    <property type="match status" value="2"/>
</dbReference>
<proteinExistence type="predicted"/>
<keyword evidence="2" id="KW-0732">Signal</keyword>
<evidence type="ECO:0000256" key="1">
    <source>
        <dbReference type="ARBA" id="ARBA00004418"/>
    </source>
</evidence>
<dbReference type="RefSeq" id="WP_146200397.1">
    <property type="nucleotide sequence ID" value="NZ_BDQX01000098.1"/>
</dbReference>
<dbReference type="Gene3D" id="2.70.98.70">
    <property type="match status" value="1"/>
</dbReference>
<gene>
    <name evidence="7" type="ORF">PAT3040_02117</name>
</gene>
<feature type="compositionally biased region" description="Pro residues" evidence="5">
    <location>
        <begin position="1451"/>
        <end position="1471"/>
    </location>
</feature>
<evidence type="ECO:0000256" key="5">
    <source>
        <dbReference type="SAM" id="MobiDB-lite"/>
    </source>
</evidence>
<dbReference type="InterPro" id="IPR059177">
    <property type="entry name" value="GH29D-like_dom"/>
</dbReference>
<sequence>MTSSRSMKPLSFLLVITLLLGLITSANLVMPTAVQAAGGIPLDLDFQMNNMDSSAHNTAGDTTSTSGLAVQINTDPDYVHEGSGSKKWILAIPDQANPGSLVPGSAMIYSKEDLSVDLNSYDKLSFWAYSVKQRTGNQTDRPVEIRFYMKGDASAYYYYRLMLDWTGWKKIEIPLATIKTQITGAPKPFGPLDYLRFNPIALGSTTNDPELAVYLDDFRLTGSGELFPAVADKPSGTYMNKVKVNLDSASTPPGANRIYYKRSGVDSDFQLYSGALELTQTTELVVKSVMNGVSSAETTYNYTVDIDPNFVGEVKAAPEAGTFPQVQNVTLTSESEDAQIYYKYEGEEDSAYRLYNGPIVVGENAVLVTKAMIGSYSSELMAYAYTIDLSSAGSTPLGTNENFTTGSIRWTNTTNAASPAAGQYSGYWANPATPIDIVGHDGTNAGHITELNQIQWQNYDQIEFWLYSEKASNKKVYFLLYANDPATPSNEYFMTSFFVDWKGWKKIELPFNKFLNSTGTAEMSKISKLIVHPQWYGSDPAPDPTDKLYFDNLALAKNVVEPSIKQISQSALPGSALHYSLSLKNIGEASTAYNLITESGFGTEYLVTYDSVTDIVEVGRAIDIEFEVQVPADAEPGETRKAIISVQPSAGGKALKLELNVSVGSERIATKQHPYIMTTKEQLEESREKIEHYDWAADYLAAVKAKADVWLEKEIYYPTQPAGQTTWFVCGDTTLTYNYDSPNSHLCPATNEYVTGDQVDAGWRFTTHTLNTEAARNLAIVYALTGEEKYAEKAKEILVRYSELYPSYPVQPQYGKLFFQTLDEAVQMIQLVQAYDLIKPSGVLDVAESYGIEQNLFAASAKTLQGYDVGKSNWQTWHNAAIGAIGAVLEDKTLMDFSVLGRSGFDYQMTNSVLSDGFWYEGAIGYHFYAQMALLLHAQSLKEMGYDLFGNANFKKTFDVTLQYAYPDLGIINSNDSGKYPTNLGAPGRVVPIDYEAVYAEYSDSSYAALLNKLYIDKERPRGGYVVPNNTSSGIVGEQAVFYGQTDIASGGSLPSESLNFEGLGHSVIRVGEGNDQLFALVDYGLHGGYHGHPDKLHLDIFGKGERLAPDLGIPPYSNSMYTSYYKMTFSHNTVAVDGKTQNIPTVNNVESFEPTKLYLPSESFGIMTNTSSKAYDNMSQYERTVAVTPDYMIDLFDVASASERQFDWIMRGIGSFETDGEMEPMTEPLGTEDAYSFFRNGQSAQADGIWEGTWRTPAGNGLKLFSLTSSAHQPTTMIVGESPGPGNDTDAYTPTVVNRVNGTEARYVSVLEPFSGASKIQSVRRLNSKPIEQIEVKLTDGRTNLFQYEFRELEPGQLQYVFLEGAELDTSDVSPLAYMNGATLNVTLNNVVEIDRGTFVVYAPGAEQVRWNGKTTPFTSNNGYVMIHVETEEEPAATPEPSPSESTGSTPPPASTPKPSTTPAPTPKPSAKPGVNDIGGHWANKQINEAIEHGIAQGFGDGTFRPNQSVTREQFIVMIINALRANEEASADPSFKDVADISSWATRAIALADEMGLMSGYEDGTFRPKNELTRSQLAVILARALGLDAPNADSASGYADEATIPAWARPAARLLKELGIMNGRTGNVFAPLDKVTRAEAVTVILRLVRYLEEDE</sequence>
<dbReference type="GO" id="GO:0008810">
    <property type="term" value="F:cellulase activity"/>
    <property type="evidence" value="ECO:0007669"/>
    <property type="project" value="InterPro"/>
</dbReference>
<dbReference type="InterPro" id="IPR008397">
    <property type="entry name" value="Alginate_lyase_dom"/>
</dbReference>
<dbReference type="Pfam" id="PF05426">
    <property type="entry name" value="Alginate_lyase"/>
    <property type="match status" value="1"/>
</dbReference>
<keyword evidence="3" id="KW-0574">Periplasm</keyword>
<feature type="region of interest" description="Disordered" evidence="5">
    <location>
        <begin position="1434"/>
        <end position="1481"/>
    </location>
</feature>
<evidence type="ECO:0000256" key="4">
    <source>
        <dbReference type="ARBA" id="ARBA00023239"/>
    </source>
</evidence>
<comment type="caution">
    <text evidence="7">The sequence shown here is derived from an EMBL/GenBank/DDBJ whole genome shotgun (WGS) entry which is preliminary data.</text>
</comment>
<protein>
    <recommendedName>
        <fullName evidence="6">SLH domain-containing protein</fullName>
    </recommendedName>
</protein>
<feature type="compositionally biased region" description="Low complexity" evidence="5">
    <location>
        <begin position="1437"/>
        <end position="1450"/>
    </location>
</feature>
<dbReference type="Pfam" id="PF03425">
    <property type="entry name" value="CBM_11"/>
    <property type="match status" value="1"/>
</dbReference>
<evidence type="ECO:0000313" key="7">
    <source>
        <dbReference type="EMBL" id="GBG07564.1"/>
    </source>
</evidence>
<reference evidence="7 8" key="1">
    <citation type="submission" date="2017-08" db="EMBL/GenBank/DDBJ databases">
        <title>Substantial Increase in Enzyme Production by Combined Drug-Resistance Mutations in Paenibacillus agaridevorans.</title>
        <authorList>
            <person name="Tanaka Y."/>
            <person name="Funane K."/>
            <person name="Hosaka T."/>
            <person name="Shiwa Y."/>
            <person name="Fujita N."/>
            <person name="Miyazaki T."/>
            <person name="Yoshikawa H."/>
            <person name="Murakami K."/>
            <person name="Kasahara K."/>
            <person name="Inaoka T."/>
            <person name="Hiraga Y."/>
            <person name="Ochi K."/>
        </authorList>
    </citation>
    <scope>NUCLEOTIDE SEQUENCE [LARGE SCALE GENOMIC DNA]</scope>
    <source>
        <strain evidence="7 8">T-3040</strain>
    </source>
</reference>
<dbReference type="Pfam" id="PF00395">
    <property type="entry name" value="SLH"/>
    <property type="match status" value="3"/>
</dbReference>
<name>A0A2R5EW07_9BACL</name>
<keyword evidence="8" id="KW-1185">Reference proteome</keyword>
<dbReference type="Pfam" id="PF07940">
    <property type="entry name" value="Hepar_II_III_C"/>
    <property type="match status" value="1"/>
</dbReference>
<feature type="domain" description="SLH" evidence="6">
    <location>
        <begin position="1597"/>
        <end position="1656"/>
    </location>
</feature>
<comment type="subcellular location">
    <subcellularLocation>
        <location evidence="1">Periplasm</location>
    </subcellularLocation>
</comment>
<dbReference type="InterPro" id="IPR012480">
    <property type="entry name" value="Hepar_II_III_C"/>
</dbReference>
<evidence type="ECO:0000259" key="6">
    <source>
        <dbReference type="PROSITE" id="PS51272"/>
    </source>
</evidence>